<feature type="signal peptide" evidence="5">
    <location>
        <begin position="1"/>
        <end position="42"/>
    </location>
</feature>
<evidence type="ECO:0000256" key="4">
    <source>
        <dbReference type="SAM" id="MobiDB-lite"/>
    </source>
</evidence>
<dbReference type="EMBL" id="RJUR01000011">
    <property type="protein sequence ID" value="ROQ53201.1"/>
    <property type="molecule type" value="Genomic_DNA"/>
</dbReference>
<evidence type="ECO:0000256" key="2">
    <source>
        <dbReference type="ARBA" id="ARBA00022525"/>
    </source>
</evidence>
<comment type="subcellular location">
    <subcellularLocation>
        <location evidence="1">Secreted</location>
    </subcellularLocation>
</comment>
<dbReference type="PANTHER" id="PTHR12338">
    <property type="entry name" value="AUTOTRANSPORTER"/>
    <property type="match status" value="1"/>
</dbReference>
<dbReference type="SUPFAM" id="SSF51126">
    <property type="entry name" value="Pectin lyase-like"/>
    <property type="match status" value="1"/>
</dbReference>
<dbReference type="RefSeq" id="WP_260328903.1">
    <property type="nucleotide sequence ID" value="NZ_RJUR01000011.1"/>
</dbReference>
<evidence type="ECO:0000313" key="7">
    <source>
        <dbReference type="EMBL" id="ROQ53201.1"/>
    </source>
</evidence>
<gene>
    <name evidence="7" type="ORF">EDF85_0955</name>
</gene>
<dbReference type="PANTHER" id="PTHR12338:SF8">
    <property type="entry name" value="HEME_HEMOPEXIN-BINDING PROTEIN"/>
    <property type="match status" value="1"/>
</dbReference>
<dbReference type="InterPro" id="IPR021026">
    <property type="entry name" value="Filamn_hemagglutn_DUF3739"/>
</dbReference>
<feature type="region of interest" description="Disordered" evidence="4">
    <location>
        <begin position="58"/>
        <end position="82"/>
    </location>
</feature>
<accession>A0A9X8EPZ8</accession>
<dbReference type="InterPro" id="IPR012334">
    <property type="entry name" value="Pectin_lyas_fold"/>
</dbReference>
<comment type="caution">
    <text evidence="7">The sequence shown here is derived from an EMBL/GenBank/DDBJ whole genome shotgun (WGS) entry which is preliminary data.</text>
</comment>
<evidence type="ECO:0000256" key="3">
    <source>
        <dbReference type="ARBA" id="ARBA00022729"/>
    </source>
</evidence>
<name>A0A9X8EPZ8_PSEPU</name>
<evidence type="ECO:0000256" key="1">
    <source>
        <dbReference type="ARBA" id="ARBA00004613"/>
    </source>
</evidence>
<dbReference type="Pfam" id="PF12545">
    <property type="entry name" value="DUF3739"/>
    <property type="match status" value="1"/>
</dbReference>
<feature type="chain" id="PRO_5040787403" evidence="5">
    <location>
        <begin position="43"/>
        <end position="4210"/>
    </location>
</feature>
<dbReference type="NCBIfam" id="TIGR01901">
    <property type="entry name" value="adhes_NPXG"/>
    <property type="match status" value="1"/>
</dbReference>
<dbReference type="InterPro" id="IPR011050">
    <property type="entry name" value="Pectin_lyase_fold/virulence"/>
</dbReference>
<keyword evidence="3 5" id="KW-0732">Signal</keyword>
<sequence>MRLGTAASPSHRTHRQADMPLLRLKPLAQVIALLALAGSVQAAPAAFSSAWFAAKGSAPQAGGTGGQGGAVQLPGLPPPLAQQQRANAQLQRSLQNLNNTVAAIAAQQAAQAAGRAAALAAPSSIHNGLGGNGLNPLLDANGKPLFTNAEAPVQTQKGGTTQVTIKQTADKAILNWDTFNVGRDTQLTFQQDANWALLNRVGNSVAPSQIQGTIKADGTLMIVNRNGIVFSGSSQINVRNLTAAAATISDQQFTERGLYVDSLGSQPTFTDAAGKIMVERGALIQTHAPASSTQGGGYTLLLGHEVENAGQLINAKGQATLAAGDTFYIRKGVGTAGNPYSTTRGNEVATTLKAGSTAGTVSNSGLIQASQGDITLTGHQVRQQGVAVATSSIDNRGTIHLLNAASDRTGNVTLAAGSTTAIVIDANPGSALDSQREAVRKDLGGQVNQRSGAFDNLSAVADDRSLSRVEIVSGGTVDFQGGSLTLATGGQVAVSAGQRSLLRDGAVLDVAGAVGVKLAMDSNSIKVNIQGNEQRDAAGNRDSGALNSTDVWVDIRELVHVAAGTNGYEGERWYTAGGLLEVGGYLGTRSHGLGEWLAQGGTVSFTGGDLVTQSGSLVNLSGGTLDVATGYLKQTWLKGADGRLYNLSRAPGDVLYQGVYKGYEQHSARWGQTRYFYSPLIAPRERLENGYTVGRDAGRLVVGTANAQLGGDILGETFKGDHQLQAPQAGLDGYRQSQLSQARGAQLIVGDYRPTATGSVLNAGAGNLHQVVIGSQVQGGSLTLDTPVEAEREGVLRLEAERLRELGGLQVAAYESIRLEQALNLADGAGLSLLAPQVQINADLVSHGGDLLLGNLQRGSDSLRVGNAGLAARIEVADGVRVEASGRRQDGVNAQPADLSAWLDGGSLALRGTGDIRLGQGSVLSVESGAARTPDGNWRGGAGGDLSLASLTSGGAGGQLLLGGELRGYGTTGAGTLALRGDTVSIGADTPAASLNLGSDFFAKGFARYEVVGNQRLEVAADSQVQVTRPVYRLRGDARSAAEALELWTPPQYLENAAKGVLTQRAGASLLLQAGSELDQSAQQVASRWLQVASGSRIQVDDGQSITLRSPGGLQVDGSLVAHGGQITLADTVVQEALTSAVRFEPHQRAIRVGAGALLDVSARAVTAVDARGERYGELRQGGSIVIGSTFDPNLGGALAPDLFVVVERGAVLDASGSQMSVDVPGVGATRLASQGGSISLSSINGLYVDGELRAAAGGAGVAGGSLTLALESGTYPITPAYAEAIRQRELRISPRGEAFANQAGELEHGHGHLSVAQVAQGGFDALTLFSRGVISFTDDVTLQPARSLHLYAGALGLAEGARADTRVRLSAAHVRLAGYTSLPPAGPGLTNNQIGIALSSQADQAMLQVDAALIDVRNTLKFGTGVSEALSIDRRGFHQVSLNSSGDLRLLKTLGGNDTRLVAPGTLTLSAAQIYPGTNAVAVIKAEHVKIARSSAATPAQPYSLFGALSIQADTIDQQGVLRAPLGALVLGTASTREVTLRPGSLTSVSAAGLVMPYGGTVDGLVYNFAGQSLNSTVLGQSLPNGWLNVTLGGGSIAVEPGAVIDLSGGGDVRGAGFISGRGGSTDARYHPLVRNNPDGSFSLPGLANNPVYAIVPGVQASVAPEAVAGEPSGSMPLVGQQITLDAGIPGLPAGTYTLLPASYALLPGAYRVEVNGQASVGAPQAGAMALRNGSWGLTGKRSIAGSGLGDALSQHLILTGADTLRRYSQYNETSFSQFLLDDAARLGIPRAALPIDAKGLTLDLGHNDTTRPGFSMQGVLLNKPADKGHGSIATVLFGDTLVIHGDNAPATPGAGETAIAASQLNALGASSLRIGHAGQRVYGQGGNQLLFGDARGTSIVLKGGAHLKAAEVLMVTGRIAGAINIEQGASIDTLGQGAPAYDSRDGYLYNPHNSSLLIVSNGWVDVLAPQAPSGTITGPGSILIGGCLTRCSGQTELYSEGTIAAATNNRFSLDDQVRFGTRNLTLAVGAINVGSAQSLAAAAAAGYLPSGLTLNQQVLDRLLQGDTRRGAPALETLTLTVQDSLNFFGTTALDTLDPATGKSRLSNLVLGTPAIYGHGAATDVASIRTGNLIWSGATQAAPALLGNGAGTGSGRLQIEARRIELGYGPQAQSSSQPAFERLALGFSDVALLASERLTANHRGSLSVYQSRGEYVTGEGYRYSGGNLLVRTPLVTGEAGSVNQVRVGGALQMLAGAAPSTADAQLKAGALGAEWSFSAQRIDLDTRVALPSGKLTLDSQGDLRLGQAAQLDLAGRKVSLNDLDKYSWGGDVILRSQHGNIHQAAGSIIDLHAEHNQAGSLEVVALDASAGQVDLQGRLLGASSGHYDAGGTQVPYAGAGFTLRAQGLAGDLSSAFATLNQRLNDGGVHGSRRFQFKQGDLQIGNGVRANQVQVSLDNGHLRVNGLIDASGERVGSIRLAAGNGLTLAQGAVLDAHGSVLRVDSYGKIIDSPNRATVELNAGAGQLTLARGVRIDLRHGTDAPLGGGAGQHDGRERGTLALYAPRLRADDPTHGDIAIDASQALSILGAQRIDLFAMARDHAAPQGVDPHVSGKPYVQIDQAYLDARHAQSVQFIDSALANTALVNGKLAGLVKGYAQQFHLRPGLEVITDGDLVVSGDLDLSRYRYASLNPNVHKTGAVYGSGEAGSLSLRAGGDVEVLGSINDGFAPPPETQDDGGWVLLEGRLAYGAQVVVPNGGVELHEGTGFLAGQVLNYDLPIQARVLASGAVLPVRATLSAAIELPAGTVLSAALYNADGSQALAAGTRLEAPLRLEAGMQLGAGTRLVVNTPVTAMTWPKGVALPSDPGHLLNGGADDLVLLAGNLVLQRGAIIPPRTDIKLGGVGSVALRSEGKGTNWAVASMLPAGSQSWNLRVVAGADTTAADPRLTDPNASGRLRLADHHLGMLAVGASAGWVWTQEGIDGFGVDAKPGDPIDFDAIGYPTLCDEFPTWCARAPAAGGGLVWTQEGIDGFGVDARPGDLIDFDAIGYPTLCDEFPTWCARAPAAGGGLAWTQEGIDGFGADARPGDLIDFDAIGYPTLCDEFPTWCVMTAPGNTEHDTVPGGASRYSVLRTGTGDLDLIAAGNLDMTTLFGVYTAGTATPVPAAYQLARGQANDGQVLPEFLGGYEALVDGGAQSLYQAWYPEQGGNLLLTVGGNLTGNSLSREYGSLTRLAYQLPTAQVGNWLWRQGSGNALAADEQIPTAWWINFGTYVRYQRNSVVAGFTGFGTLGGGNLDVTVGGQAGTLDVIGNTADQYRTQWDDSARTQALQLAVGSTGRVGRDGSLTLGGGGDLNLKVGGAVNPTQAALGRGDNADVLGVAAHDLQGTLVNLRGNLQVSAAALGGIDRAYGALGIQQDSHETRAYDPFQATLASAKGGLVVVPGDATVQLSTRGDLVLGAAADPGRVPTLNTTPFGTAAGGGNSWFSLWTANTAIDLFSAGGDLTPSTQLIELTQPVSGDALSGLDTSPTDGRFVYPSILRAVAASGNLYYGNSAQYREKNRLQGASGYSLLLAPSANAQLQLVAQGSIYAGGYAINQSGAAPSALATPFNPGFIGSYNGHSVSNQRPDGIAADLEAGRFPLFAFGSTSTAIAYGQLQPARIYAVSGDLVGVRSGEVLNFGNARNGAVWYEGAAPVWMMAGRDIVYSGTGLGETTYVPAMMSDIVGALALSSGNLFVHNHATDHSQVVAGRDILFSGLNVAGPGTLTVSAGRDLRQEDRAAITSLGAIVTGDNRPGASLVLQAGVGAQGPGYARFAELYLNPANLADSNQSLAAQPGKVAKTYAEELRQWLAERYAFEGDAAQARARFASLPATEQAVFARQVYFAELRAGGLEYNTVGGPRQGSYLRGRNAIAALFPEQDVAGNPIRYDGDILMFGGAGVRTQVGGAIQMLTPGGQQVFGVEGEAPPAGAGVITQGNGDIQLYARGSILLGQSRIMTTFGGSILGWSAEGDINAGRGSKTTVVYTPPRRLYDTWGNSSLSPTVPSTGAGIATLAPVVEVPPGDIDLIAPLGTIDAGEAGIRVSGNVNIAALQVVNAANIQVQGDAKGMPVVAAVNTGAISSASAAASSATQAAEDAVRQQQAAARQRQPSVITVQVLGFGTERLVPGKEGASLGPQYNPQSPVQVLGAGALDEQARGRLTEEERGNLVL</sequence>
<dbReference type="InterPro" id="IPR050909">
    <property type="entry name" value="Bact_Autotransporter_VF"/>
</dbReference>
<protein>
    <submittedName>
        <fullName evidence="7">Filamentous hemagglutinin family protein</fullName>
    </submittedName>
</protein>
<proteinExistence type="predicted"/>
<reference evidence="7 8" key="1">
    <citation type="submission" date="2018-11" db="EMBL/GenBank/DDBJ databases">
        <title>Genomic analyses of the natural microbiome of Caenorhabditis elegans.</title>
        <authorList>
            <person name="Samuel B."/>
        </authorList>
    </citation>
    <scope>NUCLEOTIDE SEQUENCE [LARGE SCALE GENOMIC DNA]</scope>
    <source>
        <strain evidence="7 8">BIGb0473</strain>
    </source>
</reference>
<organism evidence="7 8">
    <name type="scientific">Pseudomonas putida</name>
    <name type="common">Arthrobacter siderocapsulatus</name>
    <dbReference type="NCBI Taxonomy" id="303"/>
    <lineage>
        <taxon>Bacteria</taxon>
        <taxon>Pseudomonadati</taxon>
        <taxon>Pseudomonadota</taxon>
        <taxon>Gammaproteobacteria</taxon>
        <taxon>Pseudomonadales</taxon>
        <taxon>Pseudomonadaceae</taxon>
        <taxon>Pseudomonas</taxon>
    </lineage>
</organism>
<dbReference type="InterPro" id="IPR008638">
    <property type="entry name" value="FhaB/CdiA-like_TPS"/>
</dbReference>
<dbReference type="Gene3D" id="2.160.20.10">
    <property type="entry name" value="Single-stranded right-handed beta-helix, Pectin lyase-like"/>
    <property type="match status" value="1"/>
</dbReference>
<dbReference type="GO" id="GO:0005576">
    <property type="term" value="C:extracellular region"/>
    <property type="evidence" value="ECO:0007669"/>
    <property type="project" value="UniProtKB-SubCell"/>
</dbReference>
<evidence type="ECO:0000256" key="5">
    <source>
        <dbReference type="SAM" id="SignalP"/>
    </source>
</evidence>
<dbReference type="SMART" id="SM00912">
    <property type="entry name" value="Haemagg_act"/>
    <property type="match status" value="1"/>
</dbReference>
<evidence type="ECO:0000259" key="6">
    <source>
        <dbReference type="SMART" id="SM00912"/>
    </source>
</evidence>
<dbReference type="Proteomes" id="UP000269115">
    <property type="component" value="Unassembled WGS sequence"/>
</dbReference>
<feature type="domain" description="Filamentous haemagglutinin FhaB/tRNA nuclease CdiA-like TPS" evidence="6">
    <location>
        <begin position="140"/>
        <end position="252"/>
    </location>
</feature>
<keyword evidence="2" id="KW-0964">Secreted</keyword>
<evidence type="ECO:0000313" key="8">
    <source>
        <dbReference type="Proteomes" id="UP000269115"/>
    </source>
</evidence>
<dbReference type="Pfam" id="PF05860">
    <property type="entry name" value="TPS"/>
    <property type="match status" value="1"/>
</dbReference>